<sequence>MGKIYGLHSLELRPGVTGEDFERFLTSSIAQLPRMPGWRVALLKGDRGDQVGQYLALVEVDSIEARDRVSPGGGLEDTAEGRDWLAVAGPILEQWLEYVVHLPGADAPYTDYEEVVG</sequence>
<evidence type="ECO:0000313" key="1">
    <source>
        <dbReference type="EMBL" id="GAA1998121.1"/>
    </source>
</evidence>
<comment type="caution">
    <text evidence="1">The sequence shown here is derived from an EMBL/GenBank/DDBJ whole genome shotgun (WGS) entry which is preliminary data.</text>
</comment>
<dbReference type="EMBL" id="BAAAOH010000001">
    <property type="protein sequence ID" value="GAA1998121.1"/>
    <property type="molecule type" value="Genomic_DNA"/>
</dbReference>
<reference evidence="1 2" key="1">
    <citation type="journal article" date="2019" name="Int. J. Syst. Evol. Microbiol.">
        <title>The Global Catalogue of Microorganisms (GCM) 10K type strain sequencing project: providing services to taxonomists for standard genome sequencing and annotation.</title>
        <authorList>
            <consortium name="The Broad Institute Genomics Platform"/>
            <consortium name="The Broad Institute Genome Sequencing Center for Infectious Disease"/>
            <person name="Wu L."/>
            <person name="Ma J."/>
        </authorList>
    </citation>
    <scope>NUCLEOTIDE SEQUENCE [LARGE SCALE GENOMIC DNA]</scope>
    <source>
        <strain evidence="1 2">JCM 14902</strain>
    </source>
</reference>
<protein>
    <submittedName>
        <fullName evidence="1">Uncharacterized protein</fullName>
    </submittedName>
</protein>
<dbReference type="RefSeq" id="WP_344066435.1">
    <property type="nucleotide sequence ID" value="NZ_BAAAOH010000001.1"/>
</dbReference>
<gene>
    <name evidence="1" type="ORF">GCM10009777_39210</name>
</gene>
<evidence type="ECO:0000313" key="2">
    <source>
        <dbReference type="Proteomes" id="UP001500326"/>
    </source>
</evidence>
<proteinExistence type="predicted"/>
<keyword evidence="2" id="KW-1185">Reference proteome</keyword>
<organism evidence="1 2">
    <name type="scientific">Microbacterium pumilum</name>
    <dbReference type="NCBI Taxonomy" id="344165"/>
    <lineage>
        <taxon>Bacteria</taxon>
        <taxon>Bacillati</taxon>
        <taxon>Actinomycetota</taxon>
        <taxon>Actinomycetes</taxon>
        <taxon>Micrococcales</taxon>
        <taxon>Microbacteriaceae</taxon>
        <taxon>Microbacterium</taxon>
    </lineage>
</organism>
<name>A0ABN2T3S1_9MICO</name>
<accession>A0ABN2T3S1</accession>
<dbReference type="Proteomes" id="UP001500326">
    <property type="component" value="Unassembled WGS sequence"/>
</dbReference>